<comment type="caution">
    <text evidence="8">The sequence shown here is derived from an EMBL/GenBank/DDBJ whole genome shotgun (WGS) entry which is preliminary data.</text>
</comment>
<dbReference type="InterPro" id="IPR007829">
    <property type="entry name" value="TM2"/>
</dbReference>
<dbReference type="InterPro" id="IPR050932">
    <property type="entry name" value="TM2D1-3-like"/>
</dbReference>
<evidence type="ECO:0000256" key="3">
    <source>
        <dbReference type="ARBA" id="ARBA00022989"/>
    </source>
</evidence>
<dbReference type="RefSeq" id="WP_380941141.1">
    <property type="nucleotide sequence ID" value="NZ_JBHUFC010000006.1"/>
</dbReference>
<protein>
    <submittedName>
        <fullName evidence="8">TM2 domain-containing protein</fullName>
    </submittedName>
</protein>
<evidence type="ECO:0000313" key="8">
    <source>
        <dbReference type="EMBL" id="MFD1788760.1"/>
    </source>
</evidence>
<gene>
    <name evidence="8" type="ORF">ACFSC3_14430</name>
</gene>
<evidence type="ECO:0000256" key="5">
    <source>
        <dbReference type="SAM" id="MobiDB-lite"/>
    </source>
</evidence>
<feature type="domain" description="TM2" evidence="7">
    <location>
        <begin position="82"/>
        <end position="136"/>
    </location>
</feature>
<evidence type="ECO:0000259" key="7">
    <source>
        <dbReference type="Pfam" id="PF05154"/>
    </source>
</evidence>
<dbReference type="Proteomes" id="UP001597283">
    <property type="component" value="Unassembled WGS sequence"/>
</dbReference>
<accession>A0ABW4NF43</accession>
<keyword evidence="2 6" id="KW-0812">Transmembrane</keyword>
<evidence type="ECO:0000256" key="2">
    <source>
        <dbReference type="ARBA" id="ARBA00022692"/>
    </source>
</evidence>
<reference evidence="9" key="1">
    <citation type="journal article" date="2019" name="Int. J. Syst. Evol. Microbiol.">
        <title>The Global Catalogue of Microorganisms (GCM) 10K type strain sequencing project: providing services to taxonomists for standard genome sequencing and annotation.</title>
        <authorList>
            <consortium name="The Broad Institute Genomics Platform"/>
            <consortium name="The Broad Institute Genome Sequencing Center for Infectious Disease"/>
            <person name="Wu L."/>
            <person name="Ma J."/>
        </authorList>
    </citation>
    <scope>NUCLEOTIDE SEQUENCE [LARGE SCALE GENOMIC DNA]</scope>
    <source>
        <strain evidence="9">Q85</strain>
    </source>
</reference>
<name>A0ABW4NF43_9SPHN</name>
<dbReference type="Pfam" id="PF05154">
    <property type="entry name" value="TM2"/>
    <property type="match status" value="1"/>
</dbReference>
<keyword evidence="9" id="KW-1185">Reference proteome</keyword>
<feature type="transmembrane region" description="Helical" evidence="6">
    <location>
        <begin position="111"/>
        <end position="133"/>
    </location>
</feature>
<evidence type="ECO:0000256" key="6">
    <source>
        <dbReference type="SAM" id="Phobius"/>
    </source>
</evidence>
<feature type="region of interest" description="Disordered" evidence="5">
    <location>
        <begin position="1"/>
        <end position="20"/>
    </location>
</feature>
<sequence>MRGQVLGVDRTTGDGQIAGDDGRRYRFRPEDWSDKIGPSVGAAVDFDANETRALSIYHVPGSVPAHVAQAAHTGDRPRRRTQRNKIAAALLAFFLGIFGVHRFYLGRTGSGVIMLILTCTLVGLLITGLWAFIDFIRYLIMDEGEFDARYNRDY</sequence>
<dbReference type="PANTHER" id="PTHR21016">
    <property type="entry name" value="BETA-AMYLOID BINDING PROTEIN-RELATED"/>
    <property type="match status" value="1"/>
</dbReference>
<keyword evidence="3 6" id="KW-1133">Transmembrane helix</keyword>
<evidence type="ECO:0000256" key="4">
    <source>
        <dbReference type="ARBA" id="ARBA00023136"/>
    </source>
</evidence>
<comment type="subcellular location">
    <subcellularLocation>
        <location evidence="1">Membrane</location>
        <topology evidence="1">Multi-pass membrane protein</topology>
    </subcellularLocation>
</comment>
<evidence type="ECO:0000313" key="9">
    <source>
        <dbReference type="Proteomes" id="UP001597283"/>
    </source>
</evidence>
<proteinExistence type="predicted"/>
<evidence type="ECO:0000256" key="1">
    <source>
        <dbReference type="ARBA" id="ARBA00004141"/>
    </source>
</evidence>
<dbReference type="EMBL" id="JBHUFC010000006">
    <property type="protein sequence ID" value="MFD1788760.1"/>
    <property type="molecule type" value="Genomic_DNA"/>
</dbReference>
<feature type="transmembrane region" description="Helical" evidence="6">
    <location>
        <begin position="86"/>
        <end position="105"/>
    </location>
</feature>
<organism evidence="8 9">
    <name type="scientific">Sphingomonas floccifaciens</name>
    <dbReference type="NCBI Taxonomy" id="1844115"/>
    <lineage>
        <taxon>Bacteria</taxon>
        <taxon>Pseudomonadati</taxon>
        <taxon>Pseudomonadota</taxon>
        <taxon>Alphaproteobacteria</taxon>
        <taxon>Sphingomonadales</taxon>
        <taxon>Sphingomonadaceae</taxon>
        <taxon>Sphingomonas</taxon>
    </lineage>
</organism>
<keyword evidence="4 6" id="KW-0472">Membrane</keyword>
<dbReference type="PANTHER" id="PTHR21016:SF25">
    <property type="entry name" value="TM2 DOMAIN-CONTAINING PROTEIN DDB_G0277895-RELATED"/>
    <property type="match status" value="1"/>
</dbReference>